<dbReference type="InterPro" id="IPR024791">
    <property type="entry name" value="Cyt_c/ubiquinol_Oxase_su3"/>
</dbReference>
<dbReference type="PANTHER" id="PTHR11403">
    <property type="entry name" value="CYTOCHROME C OXIDASE SUBUNIT III"/>
    <property type="match status" value="1"/>
</dbReference>
<comment type="subcellular location">
    <subcellularLocation>
        <location evidence="6">Cell membrane</location>
        <topology evidence="6">Multi-pass membrane protein</topology>
    </subcellularLocation>
    <subcellularLocation>
        <location evidence="1">Membrane</location>
        <topology evidence="1">Multi-pass membrane protein</topology>
    </subcellularLocation>
</comment>
<evidence type="ECO:0000313" key="10">
    <source>
        <dbReference type="Proteomes" id="UP000610558"/>
    </source>
</evidence>
<comment type="similarity">
    <text evidence="2 6">Belongs to the cytochrome c oxidase subunit 3 family.</text>
</comment>
<dbReference type="PROSITE" id="PS50253">
    <property type="entry name" value="COX3"/>
    <property type="match status" value="1"/>
</dbReference>
<proteinExistence type="inferred from homology"/>
<keyword evidence="10" id="KW-1185">Reference proteome</keyword>
<accession>A0A927C2L3</accession>
<dbReference type="SUPFAM" id="SSF81452">
    <property type="entry name" value="Cytochrome c oxidase subunit III-like"/>
    <property type="match status" value="1"/>
</dbReference>
<evidence type="ECO:0000256" key="4">
    <source>
        <dbReference type="ARBA" id="ARBA00022989"/>
    </source>
</evidence>
<dbReference type="RefSeq" id="WP_190766653.1">
    <property type="nucleotide sequence ID" value="NZ_JACXLD010000013.1"/>
</dbReference>
<dbReference type="Gene3D" id="1.20.120.80">
    <property type="entry name" value="Cytochrome c oxidase, subunit III, four-helix bundle"/>
    <property type="match status" value="1"/>
</dbReference>
<feature type="transmembrane region" description="Helical" evidence="7">
    <location>
        <begin position="188"/>
        <end position="207"/>
    </location>
</feature>
<feature type="transmembrane region" description="Helical" evidence="7">
    <location>
        <begin position="144"/>
        <end position="167"/>
    </location>
</feature>
<evidence type="ECO:0000256" key="5">
    <source>
        <dbReference type="ARBA" id="ARBA00023136"/>
    </source>
</evidence>
<organism evidence="9 10">
    <name type="scientific">Spongiibacter pelagi</name>
    <dbReference type="NCBI Taxonomy" id="2760804"/>
    <lineage>
        <taxon>Bacteria</taxon>
        <taxon>Pseudomonadati</taxon>
        <taxon>Pseudomonadota</taxon>
        <taxon>Gammaproteobacteria</taxon>
        <taxon>Cellvibrionales</taxon>
        <taxon>Spongiibacteraceae</taxon>
        <taxon>Spongiibacter</taxon>
    </lineage>
</organism>
<evidence type="ECO:0000259" key="8">
    <source>
        <dbReference type="PROSITE" id="PS50253"/>
    </source>
</evidence>
<evidence type="ECO:0000256" key="6">
    <source>
        <dbReference type="RuleBase" id="RU003376"/>
    </source>
</evidence>
<dbReference type="EMBL" id="JACXLD010000013">
    <property type="protein sequence ID" value="MBD2860143.1"/>
    <property type="molecule type" value="Genomic_DNA"/>
</dbReference>
<dbReference type="Proteomes" id="UP000610558">
    <property type="component" value="Unassembled WGS sequence"/>
</dbReference>
<dbReference type="GO" id="GO:0004129">
    <property type="term" value="F:cytochrome-c oxidase activity"/>
    <property type="evidence" value="ECO:0007669"/>
    <property type="project" value="InterPro"/>
</dbReference>
<dbReference type="AlphaFoldDB" id="A0A927C2L3"/>
<evidence type="ECO:0000256" key="2">
    <source>
        <dbReference type="ARBA" id="ARBA00010581"/>
    </source>
</evidence>
<feature type="transmembrane region" description="Helical" evidence="7">
    <location>
        <begin position="75"/>
        <end position="96"/>
    </location>
</feature>
<dbReference type="PANTHER" id="PTHR11403:SF6">
    <property type="entry name" value="NITRIC OXIDE REDUCTASE SUBUNIT E"/>
    <property type="match status" value="1"/>
</dbReference>
<feature type="domain" description="Heme-copper oxidase subunit III family profile" evidence="8">
    <location>
        <begin position="33"/>
        <end position="208"/>
    </location>
</feature>
<dbReference type="InterPro" id="IPR035973">
    <property type="entry name" value="Cyt_c_oxidase_su3-like_sf"/>
</dbReference>
<evidence type="ECO:0000256" key="1">
    <source>
        <dbReference type="ARBA" id="ARBA00004141"/>
    </source>
</evidence>
<feature type="transmembrane region" description="Helical" evidence="7">
    <location>
        <begin position="103"/>
        <end position="124"/>
    </location>
</feature>
<keyword evidence="5 7" id="KW-0472">Membrane</keyword>
<dbReference type="GO" id="GO:0005886">
    <property type="term" value="C:plasma membrane"/>
    <property type="evidence" value="ECO:0007669"/>
    <property type="project" value="UniProtKB-SubCell"/>
</dbReference>
<feature type="transmembrane region" description="Helical" evidence="7">
    <location>
        <begin position="32"/>
        <end position="55"/>
    </location>
</feature>
<dbReference type="Pfam" id="PF00510">
    <property type="entry name" value="COX3"/>
    <property type="match status" value="1"/>
</dbReference>
<evidence type="ECO:0000256" key="3">
    <source>
        <dbReference type="ARBA" id="ARBA00022692"/>
    </source>
</evidence>
<reference evidence="9" key="1">
    <citation type="submission" date="2020-09" db="EMBL/GenBank/DDBJ databases">
        <authorList>
            <person name="Yoon J.-W."/>
        </authorList>
    </citation>
    <scope>NUCLEOTIDE SEQUENCE</scope>
    <source>
        <strain evidence="9">KMU-158</strain>
    </source>
</reference>
<dbReference type="InterPro" id="IPR013833">
    <property type="entry name" value="Cyt_c_oxidase_su3_a-hlx"/>
</dbReference>
<keyword evidence="3 6" id="KW-0812">Transmembrane</keyword>
<evidence type="ECO:0000256" key="7">
    <source>
        <dbReference type="SAM" id="Phobius"/>
    </source>
</evidence>
<dbReference type="InterPro" id="IPR000298">
    <property type="entry name" value="Cyt_c_oxidase-like_su3"/>
</dbReference>
<comment type="caution">
    <text evidence="9">The sequence shown here is derived from an EMBL/GenBank/DDBJ whole genome shotgun (WGS) entry which is preliminary data.</text>
</comment>
<evidence type="ECO:0000313" key="9">
    <source>
        <dbReference type="EMBL" id="MBD2860143.1"/>
    </source>
</evidence>
<keyword evidence="4 7" id="KW-1133">Transmembrane helix</keyword>
<name>A0A927C2L3_9GAMM</name>
<gene>
    <name evidence="9" type="ORF">IB286_14165</name>
</gene>
<protein>
    <submittedName>
        <fullName evidence="9">Cytochrome c oxidase subunit 3</fullName>
    </submittedName>
</protein>
<dbReference type="GO" id="GO:0019646">
    <property type="term" value="P:aerobic electron transport chain"/>
    <property type="evidence" value="ECO:0007669"/>
    <property type="project" value="InterPro"/>
</dbReference>
<sequence>MELTKSIRDKSDTVNPMSSDKFFKGKRIPGEAGVWVLVLGDAMVFLLLFLSFLAYRSQDIVLYNNSQIQLNMHFAALNTLLLLASSWFVVSGLQLLRREMAGLALRMFKLAWLCGFSFGVVKVIEYSEKFEQGITPLKNSFYMFYFVLTGIHFVHVLIGLGVLAWMISVVKRSTSGAQKITSLESGATYWHLVDLLWIVLFPLIYLVR</sequence>